<feature type="region of interest" description="Disordered" evidence="4">
    <location>
        <begin position="152"/>
        <end position="174"/>
    </location>
</feature>
<dbReference type="InterPro" id="IPR019775">
    <property type="entry name" value="WD40_repeat_CS"/>
</dbReference>
<dbReference type="InterPro" id="IPR001680">
    <property type="entry name" value="WD40_rpt"/>
</dbReference>
<name>A0A9P6CQQ8_9AGAR</name>
<dbReference type="PROSITE" id="PS00678">
    <property type="entry name" value="WD_REPEATS_1"/>
    <property type="match status" value="1"/>
</dbReference>
<dbReference type="Proteomes" id="UP000807469">
    <property type="component" value="Unassembled WGS sequence"/>
</dbReference>
<evidence type="ECO:0000313" key="6">
    <source>
        <dbReference type="Proteomes" id="UP000807469"/>
    </source>
</evidence>
<protein>
    <submittedName>
        <fullName evidence="5">Uncharacterized protein</fullName>
    </submittedName>
</protein>
<accession>A0A9P6CQQ8</accession>
<evidence type="ECO:0000256" key="4">
    <source>
        <dbReference type="SAM" id="MobiDB-lite"/>
    </source>
</evidence>
<keyword evidence="6" id="KW-1185">Reference proteome</keyword>
<keyword evidence="1 3" id="KW-0853">WD repeat</keyword>
<evidence type="ECO:0000256" key="3">
    <source>
        <dbReference type="PROSITE-ProRule" id="PRU00221"/>
    </source>
</evidence>
<dbReference type="SUPFAM" id="SSF50978">
    <property type="entry name" value="WD40 repeat-like"/>
    <property type="match status" value="1"/>
</dbReference>
<feature type="repeat" description="WD" evidence="3">
    <location>
        <begin position="107"/>
        <end position="145"/>
    </location>
</feature>
<reference evidence="5" key="1">
    <citation type="submission" date="2020-11" db="EMBL/GenBank/DDBJ databases">
        <authorList>
            <consortium name="DOE Joint Genome Institute"/>
            <person name="Ahrendt S."/>
            <person name="Riley R."/>
            <person name="Andreopoulos W."/>
            <person name="Labutti K."/>
            <person name="Pangilinan J."/>
            <person name="Ruiz-Duenas F.J."/>
            <person name="Barrasa J.M."/>
            <person name="Sanchez-Garcia M."/>
            <person name="Camarero S."/>
            <person name="Miyauchi S."/>
            <person name="Serrano A."/>
            <person name="Linde D."/>
            <person name="Babiker R."/>
            <person name="Drula E."/>
            <person name="Ayuso-Fernandez I."/>
            <person name="Pacheco R."/>
            <person name="Padilla G."/>
            <person name="Ferreira P."/>
            <person name="Barriuso J."/>
            <person name="Kellner H."/>
            <person name="Castanera R."/>
            <person name="Alfaro M."/>
            <person name="Ramirez L."/>
            <person name="Pisabarro A.G."/>
            <person name="Kuo A."/>
            <person name="Tritt A."/>
            <person name="Lipzen A."/>
            <person name="He G."/>
            <person name="Yan M."/>
            <person name="Ng V."/>
            <person name="Cullen D."/>
            <person name="Martin F."/>
            <person name="Rosso M.-N."/>
            <person name="Henrissat B."/>
            <person name="Hibbett D."/>
            <person name="Martinez A.T."/>
            <person name="Grigoriev I.V."/>
        </authorList>
    </citation>
    <scope>NUCLEOTIDE SEQUENCE</scope>
    <source>
        <strain evidence="5">CIRM-BRFM 674</strain>
    </source>
</reference>
<dbReference type="InterPro" id="IPR015943">
    <property type="entry name" value="WD40/YVTN_repeat-like_dom_sf"/>
</dbReference>
<evidence type="ECO:0000313" key="5">
    <source>
        <dbReference type="EMBL" id="KAF9475327.1"/>
    </source>
</evidence>
<evidence type="ECO:0000256" key="1">
    <source>
        <dbReference type="ARBA" id="ARBA00022574"/>
    </source>
</evidence>
<dbReference type="PANTHER" id="PTHR22806">
    <property type="entry name" value="NUCLEOPORIN NUP37 P37 -RELATED"/>
    <property type="match status" value="1"/>
</dbReference>
<proteinExistence type="predicted"/>
<comment type="caution">
    <text evidence="5">The sequence shown here is derived from an EMBL/GenBank/DDBJ whole genome shotgun (WGS) entry which is preliminary data.</text>
</comment>
<dbReference type="AlphaFoldDB" id="A0A9P6CQQ8"/>
<dbReference type="Gene3D" id="2.130.10.10">
    <property type="entry name" value="YVTN repeat-like/Quinoprotein amine dehydrogenase"/>
    <property type="match status" value="1"/>
</dbReference>
<sequence length="376" mass="40134">MDLEYTHPTDVYAIRPCRAPDANDLLAIAGEHSVDILQVSDSALQLIATFHVGTRITTLAWSARTVSPSASASWVIELVAAASDFGLHLLTKSAGAQEHIFPFGGGLSGHHGKVNDMAFCGGWDADGARYVATVSDDKMLMVWDLHPPVQAPSSPSPGFDDLGLSPSPSSRPQPTAYPIAFPNPLTSIRAHPSTSKEFLVADSRGSVFLTDWRADPDDTEDGALRHSSVVELIEPTALGAAVMGETKTWSASVDWRSDAIDIIGGVFGNKFALWDIAKLRGGTPFASGSSFPDGVQLFRWCHTHPDYFGVAAQAPAGGAVVHVYNCSYVHAAPTAFALRPRPHFVRDFDFLALPGIPRIAAALGRIVVVWPIGEDS</sequence>
<evidence type="ECO:0000256" key="2">
    <source>
        <dbReference type="ARBA" id="ARBA00022737"/>
    </source>
</evidence>
<gene>
    <name evidence="5" type="ORF">BDN70DRAFT_883862</name>
</gene>
<dbReference type="PROSITE" id="PS50082">
    <property type="entry name" value="WD_REPEATS_2"/>
    <property type="match status" value="1"/>
</dbReference>
<dbReference type="InterPro" id="IPR037626">
    <property type="entry name" value="NUP37"/>
</dbReference>
<keyword evidence="2" id="KW-0677">Repeat</keyword>
<dbReference type="InterPro" id="IPR036322">
    <property type="entry name" value="WD40_repeat_dom_sf"/>
</dbReference>
<dbReference type="EMBL" id="MU155337">
    <property type="protein sequence ID" value="KAF9475327.1"/>
    <property type="molecule type" value="Genomic_DNA"/>
</dbReference>
<dbReference type="OrthoDB" id="340259at2759"/>
<dbReference type="PANTHER" id="PTHR22806:SF0">
    <property type="entry name" value="NUCLEOPORIN NUP37"/>
    <property type="match status" value="1"/>
</dbReference>
<organism evidence="5 6">
    <name type="scientific">Pholiota conissans</name>
    <dbReference type="NCBI Taxonomy" id="109636"/>
    <lineage>
        <taxon>Eukaryota</taxon>
        <taxon>Fungi</taxon>
        <taxon>Dikarya</taxon>
        <taxon>Basidiomycota</taxon>
        <taxon>Agaricomycotina</taxon>
        <taxon>Agaricomycetes</taxon>
        <taxon>Agaricomycetidae</taxon>
        <taxon>Agaricales</taxon>
        <taxon>Agaricineae</taxon>
        <taxon>Strophariaceae</taxon>
        <taxon>Pholiota</taxon>
    </lineage>
</organism>
<dbReference type="GO" id="GO:0031080">
    <property type="term" value="C:nuclear pore outer ring"/>
    <property type="evidence" value="ECO:0007669"/>
    <property type="project" value="InterPro"/>
</dbReference>